<gene>
    <name evidence="2" type="ORF">DY000_02034366</name>
</gene>
<dbReference type="Proteomes" id="UP000266723">
    <property type="component" value="Unassembled WGS sequence"/>
</dbReference>
<evidence type="ECO:0000313" key="3">
    <source>
        <dbReference type="Proteomes" id="UP000266723"/>
    </source>
</evidence>
<sequence>MQATINANRLSTFRERLSAGTMYSISGFDVARCAQKFKLTDSSLMIRFNDSTEFDVLTDPVSPLPEERFRFRNQTELVGLANTNNQLPVMVSKAHGKDPDSESRELSSSTIRTLGTGGNTATYHDDSAISSSGDNSGIESGLCRQARMLLRSSKTTPSSLVVPPATSSISFGTHSYGRIGPVISHGNSSESDPLSTINQERRIATADEFSISLFLCIVSGIVPSLGEEVKKL</sequence>
<evidence type="ECO:0000313" key="2">
    <source>
        <dbReference type="EMBL" id="KAF3577673.1"/>
    </source>
</evidence>
<dbReference type="EMBL" id="QGKV02000649">
    <property type="protein sequence ID" value="KAF3577673.1"/>
    <property type="molecule type" value="Genomic_DNA"/>
</dbReference>
<accession>A0ABQ7DHV4</accession>
<reference evidence="2 3" key="1">
    <citation type="journal article" date="2020" name="BMC Genomics">
        <title>Intraspecific diversification of the crop wild relative Brassica cretica Lam. using demographic model selection.</title>
        <authorList>
            <person name="Kioukis A."/>
            <person name="Michalopoulou V.A."/>
            <person name="Briers L."/>
            <person name="Pirintsos S."/>
            <person name="Studholme D.J."/>
            <person name="Pavlidis P."/>
            <person name="Sarris P.F."/>
        </authorList>
    </citation>
    <scope>NUCLEOTIDE SEQUENCE [LARGE SCALE GENOMIC DNA]</scope>
    <source>
        <strain evidence="3">cv. PFS-1207/04</strain>
    </source>
</reference>
<dbReference type="Gene3D" id="2.40.50.140">
    <property type="entry name" value="Nucleic acid-binding proteins"/>
    <property type="match status" value="1"/>
</dbReference>
<comment type="caution">
    <text evidence="2">The sequence shown here is derived from an EMBL/GenBank/DDBJ whole genome shotgun (WGS) entry which is preliminary data.</text>
</comment>
<name>A0ABQ7DHV4_BRACR</name>
<proteinExistence type="predicted"/>
<evidence type="ECO:0000256" key="1">
    <source>
        <dbReference type="SAM" id="MobiDB-lite"/>
    </source>
</evidence>
<feature type="compositionally biased region" description="Basic and acidic residues" evidence="1">
    <location>
        <begin position="95"/>
        <end position="105"/>
    </location>
</feature>
<dbReference type="InterPro" id="IPR012340">
    <property type="entry name" value="NA-bd_OB-fold"/>
</dbReference>
<organism evidence="2 3">
    <name type="scientific">Brassica cretica</name>
    <name type="common">Mustard</name>
    <dbReference type="NCBI Taxonomy" id="69181"/>
    <lineage>
        <taxon>Eukaryota</taxon>
        <taxon>Viridiplantae</taxon>
        <taxon>Streptophyta</taxon>
        <taxon>Embryophyta</taxon>
        <taxon>Tracheophyta</taxon>
        <taxon>Spermatophyta</taxon>
        <taxon>Magnoliopsida</taxon>
        <taxon>eudicotyledons</taxon>
        <taxon>Gunneridae</taxon>
        <taxon>Pentapetalae</taxon>
        <taxon>rosids</taxon>
        <taxon>malvids</taxon>
        <taxon>Brassicales</taxon>
        <taxon>Brassicaceae</taxon>
        <taxon>Brassiceae</taxon>
        <taxon>Brassica</taxon>
    </lineage>
</organism>
<feature type="region of interest" description="Disordered" evidence="1">
    <location>
        <begin position="93"/>
        <end position="136"/>
    </location>
</feature>
<keyword evidence="3" id="KW-1185">Reference proteome</keyword>
<protein>
    <submittedName>
        <fullName evidence="2">Uncharacterized protein</fullName>
    </submittedName>
</protein>